<evidence type="ECO:0000313" key="2">
    <source>
        <dbReference type="Proteomes" id="UP000217790"/>
    </source>
</evidence>
<organism evidence="1 2">
    <name type="scientific">Armillaria gallica</name>
    <name type="common">Bulbous honey fungus</name>
    <name type="synonym">Armillaria bulbosa</name>
    <dbReference type="NCBI Taxonomy" id="47427"/>
    <lineage>
        <taxon>Eukaryota</taxon>
        <taxon>Fungi</taxon>
        <taxon>Dikarya</taxon>
        <taxon>Basidiomycota</taxon>
        <taxon>Agaricomycotina</taxon>
        <taxon>Agaricomycetes</taxon>
        <taxon>Agaricomycetidae</taxon>
        <taxon>Agaricales</taxon>
        <taxon>Marasmiineae</taxon>
        <taxon>Physalacriaceae</taxon>
        <taxon>Armillaria</taxon>
    </lineage>
</organism>
<gene>
    <name evidence="1" type="ORF">ARMGADRAFT_773933</name>
</gene>
<keyword evidence="2" id="KW-1185">Reference proteome</keyword>
<sequence>MNSIIHHKKLPACIFLGQISICSSWVKILRRFNLYLPKLSNAWSRSSVVILIQQVSDSKQFILKLNDRRLSHRHSLNIGDGKLPWTPALEERLRAAVRDIQLGTVTSWFEVVMDSMNPAQPHPDDWELDVGNIDEDDENARTPSRGECISSIAPTAASHSPWSCSSPYFFSRASSPYHRLRSWHCHRVYPKCKHRRTPGVDILRPEAEAIADRRCLPAGS</sequence>
<protein>
    <submittedName>
        <fullName evidence="1">Uncharacterized protein</fullName>
    </submittedName>
</protein>
<dbReference type="EMBL" id="KZ293725">
    <property type="protein sequence ID" value="PBK81756.1"/>
    <property type="molecule type" value="Genomic_DNA"/>
</dbReference>
<dbReference type="AlphaFoldDB" id="A0A2H3D2K5"/>
<evidence type="ECO:0000313" key="1">
    <source>
        <dbReference type="EMBL" id="PBK81756.1"/>
    </source>
</evidence>
<dbReference type="Proteomes" id="UP000217790">
    <property type="component" value="Unassembled WGS sequence"/>
</dbReference>
<name>A0A2H3D2K5_ARMGA</name>
<accession>A0A2H3D2K5</accession>
<dbReference type="STRING" id="47427.A0A2H3D2K5"/>
<proteinExistence type="predicted"/>
<dbReference type="InParanoid" id="A0A2H3D2K5"/>
<dbReference type="OrthoDB" id="3250851at2759"/>
<reference evidence="2" key="1">
    <citation type="journal article" date="2017" name="Nat. Ecol. Evol.">
        <title>Genome expansion and lineage-specific genetic innovations in the forest pathogenic fungi Armillaria.</title>
        <authorList>
            <person name="Sipos G."/>
            <person name="Prasanna A.N."/>
            <person name="Walter M.C."/>
            <person name="O'Connor E."/>
            <person name="Balint B."/>
            <person name="Krizsan K."/>
            <person name="Kiss B."/>
            <person name="Hess J."/>
            <person name="Varga T."/>
            <person name="Slot J."/>
            <person name="Riley R."/>
            <person name="Boka B."/>
            <person name="Rigling D."/>
            <person name="Barry K."/>
            <person name="Lee J."/>
            <person name="Mihaltcheva S."/>
            <person name="LaButti K."/>
            <person name="Lipzen A."/>
            <person name="Waldron R."/>
            <person name="Moloney N.M."/>
            <person name="Sperisen C."/>
            <person name="Kredics L."/>
            <person name="Vagvoelgyi C."/>
            <person name="Patrignani A."/>
            <person name="Fitzpatrick D."/>
            <person name="Nagy I."/>
            <person name="Doyle S."/>
            <person name="Anderson J.B."/>
            <person name="Grigoriev I.V."/>
            <person name="Gueldener U."/>
            <person name="Muensterkoetter M."/>
            <person name="Nagy L.G."/>
        </authorList>
    </citation>
    <scope>NUCLEOTIDE SEQUENCE [LARGE SCALE GENOMIC DNA]</scope>
    <source>
        <strain evidence="2">Ar21-2</strain>
    </source>
</reference>